<dbReference type="Pfam" id="PF03475">
    <property type="entry name" value="YiiM_3-alpha"/>
    <property type="match status" value="1"/>
</dbReference>
<dbReference type="Gene3D" id="2.40.33.20">
    <property type="entry name" value="PK beta-barrel domain-like"/>
    <property type="match status" value="1"/>
</dbReference>
<keyword evidence="3" id="KW-1185">Reference proteome</keyword>
<dbReference type="AlphaFoldDB" id="A0A5B8XW80"/>
<feature type="domain" description="MOSC" evidence="1">
    <location>
        <begin position="27"/>
        <end position="165"/>
    </location>
</feature>
<dbReference type="InterPro" id="IPR021710">
    <property type="entry name" value="DUF3293"/>
</dbReference>
<dbReference type="GO" id="GO:0003824">
    <property type="term" value="F:catalytic activity"/>
    <property type="evidence" value="ECO:0007669"/>
    <property type="project" value="InterPro"/>
</dbReference>
<evidence type="ECO:0000259" key="1">
    <source>
        <dbReference type="PROSITE" id="PS51340"/>
    </source>
</evidence>
<proteinExistence type="predicted"/>
<dbReference type="Pfam" id="PF11697">
    <property type="entry name" value="DUF3293"/>
    <property type="match status" value="1"/>
</dbReference>
<dbReference type="EMBL" id="CP042467">
    <property type="protein sequence ID" value="QED29198.1"/>
    <property type="molecule type" value="Genomic_DNA"/>
</dbReference>
<dbReference type="KEGG" id="bbae:FRD01_18520"/>
<reference evidence="2 3" key="1">
    <citation type="submission" date="2019-08" db="EMBL/GenBank/DDBJ databases">
        <authorList>
            <person name="Liang Q."/>
        </authorList>
    </citation>
    <scope>NUCLEOTIDE SEQUENCE [LARGE SCALE GENOMIC DNA]</scope>
    <source>
        <strain evidence="2 3">V1718</strain>
    </source>
</reference>
<dbReference type="OrthoDB" id="9786134at2"/>
<dbReference type="InterPro" id="IPR052353">
    <property type="entry name" value="Benzoxazolinone_Detox_Enz"/>
</dbReference>
<protein>
    <submittedName>
        <fullName evidence="2">DUF3293 domain-containing protein</fullName>
    </submittedName>
</protein>
<dbReference type="Pfam" id="PF03473">
    <property type="entry name" value="MOSC"/>
    <property type="match status" value="1"/>
</dbReference>
<sequence>MSGHKVEILQGGISKLQDGTESGIFKSKAVGPVELKMDGLVGDRQADLKHHGGLEKALHHYAFDHYKTWRTEYLQLEEFLKVPGAFGENISTLGLTEEDVCVGDTFSLGSAVIQVSQGRQPCWKLGVRFGMKRMPLLVQRTGRLGWYYRVVETGEVETGQSLELVDRPHPEWPVSRLIDLLYVNTKDFDGLELMAELELLTESWRETARKRLKKREVESWTSRLTNSLETSYSEAIYRVECPLPFDLRVGVAHAGFADWLDAQRVESWAIVTACNPYSEPLSDAENAQRMKHLDESLRREFPDESIFQALGLASDGSWEEVSFLVLGISEERAKMLGKEFEQNAVVYGESDAIARLIWCF</sequence>
<dbReference type="Proteomes" id="UP000321595">
    <property type="component" value="Chromosome"/>
</dbReference>
<organism evidence="2 3">
    <name type="scientific">Microvenator marinus</name>
    <dbReference type="NCBI Taxonomy" id="2600177"/>
    <lineage>
        <taxon>Bacteria</taxon>
        <taxon>Deltaproteobacteria</taxon>
        <taxon>Bradymonadales</taxon>
        <taxon>Microvenatoraceae</taxon>
        <taxon>Microvenator</taxon>
    </lineage>
</organism>
<gene>
    <name evidence="2" type="ORF">FRD01_18520</name>
</gene>
<accession>A0A5B8XW80</accession>
<dbReference type="InterPro" id="IPR005163">
    <property type="entry name" value="Tri_helical_YiiM-like"/>
</dbReference>
<dbReference type="PROSITE" id="PS51340">
    <property type="entry name" value="MOSC"/>
    <property type="match status" value="1"/>
</dbReference>
<dbReference type="PANTHER" id="PTHR30212">
    <property type="entry name" value="PROTEIN YIIM"/>
    <property type="match status" value="1"/>
</dbReference>
<dbReference type="GO" id="GO:0030170">
    <property type="term" value="F:pyridoxal phosphate binding"/>
    <property type="evidence" value="ECO:0007669"/>
    <property type="project" value="InterPro"/>
</dbReference>
<evidence type="ECO:0000313" key="3">
    <source>
        <dbReference type="Proteomes" id="UP000321595"/>
    </source>
</evidence>
<dbReference type="SUPFAM" id="SSF50800">
    <property type="entry name" value="PK beta-barrel domain-like"/>
    <property type="match status" value="1"/>
</dbReference>
<dbReference type="GO" id="GO:0030151">
    <property type="term" value="F:molybdenum ion binding"/>
    <property type="evidence" value="ECO:0007669"/>
    <property type="project" value="InterPro"/>
</dbReference>
<dbReference type="InterPro" id="IPR011037">
    <property type="entry name" value="Pyrv_Knase-like_insert_dom_sf"/>
</dbReference>
<name>A0A5B8XW80_9DELT</name>
<evidence type="ECO:0000313" key="2">
    <source>
        <dbReference type="EMBL" id="QED29198.1"/>
    </source>
</evidence>
<dbReference type="InterPro" id="IPR005302">
    <property type="entry name" value="MoCF_Sase_C"/>
</dbReference>
<dbReference type="PANTHER" id="PTHR30212:SF2">
    <property type="entry name" value="PROTEIN YIIM"/>
    <property type="match status" value="1"/>
</dbReference>